<feature type="transmembrane region" description="Helical" evidence="2">
    <location>
        <begin position="201"/>
        <end position="224"/>
    </location>
</feature>
<name>A0A165SPF2_9APHY</name>
<dbReference type="OrthoDB" id="2796682at2759"/>
<protein>
    <recommendedName>
        <fullName evidence="3">DUF6535 domain-containing protein</fullName>
    </recommendedName>
</protein>
<proteinExistence type="predicted"/>
<dbReference type="STRING" id="1314783.A0A165SPF2"/>
<keyword evidence="2" id="KW-0812">Transmembrane</keyword>
<dbReference type="EMBL" id="KV429041">
    <property type="protein sequence ID" value="KZT72297.1"/>
    <property type="molecule type" value="Genomic_DNA"/>
</dbReference>
<evidence type="ECO:0000313" key="5">
    <source>
        <dbReference type="Proteomes" id="UP000076727"/>
    </source>
</evidence>
<dbReference type="Proteomes" id="UP000076727">
    <property type="component" value="Unassembled WGS sequence"/>
</dbReference>
<sequence>MSGPHSVAATKYSHQFEANNFAARNPSEISKATDFDREAAWAKCADDVWTHEEVKVEKWSSEIDTLLVFAGLFSAVLTSFIVQYYPTLQGSSQGSGNVQEGGKVAATSVVINALWFLALLLSLAAASIGITVKQWLSQYIVSESIAPRQRARIWLLRHDSLVAWRVPEIIASLPLLLQLALGFFLVGIVILLWTMNRVVSVIVMAPVAILLLFTIATAFIPTFVPGCPYKSQQAWWLYRLLRRFTLFDGTIGRHLKGRWRFLLDALRSIQPTKDWTDRENHWLRQDRHEVSRRYQDLKVLVAADKLMRDDTFMESVILPSLQESSTHDALPAFFDLVESRAHLVMPGEPGQRGPRLKWFAGETDGETILAMGNLTLSMLIKRMQGGMHASWSSDLARIFSVLDELLEATPGSRPSLFLRLLGLCCEYRSAGGLLYLTTRHGERFKYVVDDISDDQGIKLVDSIIGILSNRPQGPSDVEHAKPDLFQTLNLLERLLVHWPRSRAMSTLTIVYGRVCTVLETTDLSAGIRSRLIDIVYMVYRHSSHVNIPAPAVKCLVVCLVHLFPDHRAGSQHKMRLLEVTGAFLSRLEPNIRQEDVHTILPVLRNAIGLQLSSQDFWETRSYLRSLLKIYLTVAKQDSRLVNNSDYMRLYKYVATKTATWRKAQWWDKCAAELDSMLDELQRLRSEPISRTTDDGTQSTDEAGEMSCVQANHGTGEPNGDSVYGQKKSPGDDRCSSTTNITYPERSPWKFQR</sequence>
<keyword evidence="5" id="KW-1185">Reference proteome</keyword>
<feature type="region of interest" description="Disordered" evidence="1">
    <location>
        <begin position="684"/>
        <end position="752"/>
    </location>
</feature>
<feature type="domain" description="DUF6535" evidence="3">
    <location>
        <begin position="41"/>
        <end position="194"/>
    </location>
</feature>
<evidence type="ECO:0000256" key="2">
    <source>
        <dbReference type="SAM" id="Phobius"/>
    </source>
</evidence>
<gene>
    <name evidence="4" type="ORF">DAEQUDRAFT_29345</name>
</gene>
<feature type="transmembrane region" description="Helical" evidence="2">
    <location>
        <begin position="175"/>
        <end position="195"/>
    </location>
</feature>
<feature type="transmembrane region" description="Helical" evidence="2">
    <location>
        <begin position="105"/>
        <end position="130"/>
    </location>
</feature>
<dbReference type="Pfam" id="PF20153">
    <property type="entry name" value="DUF6535"/>
    <property type="match status" value="1"/>
</dbReference>
<dbReference type="AlphaFoldDB" id="A0A165SPF2"/>
<reference evidence="4 5" key="1">
    <citation type="journal article" date="2016" name="Mol. Biol. Evol.">
        <title>Comparative Genomics of Early-Diverging Mushroom-Forming Fungi Provides Insights into the Origins of Lignocellulose Decay Capabilities.</title>
        <authorList>
            <person name="Nagy L.G."/>
            <person name="Riley R."/>
            <person name="Tritt A."/>
            <person name="Adam C."/>
            <person name="Daum C."/>
            <person name="Floudas D."/>
            <person name="Sun H."/>
            <person name="Yadav J.S."/>
            <person name="Pangilinan J."/>
            <person name="Larsson K.H."/>
            <person name="Matsuura K."/>
            <person name="Barry K."/>
            <person name="Labutti K."/>
            <person name="Kuo R."/>
            <person name="Ohm R.A."/>
            <person name="Bhattacharya S.S."/>
            <person name="Shirouzu T."/>
            <person name="Yoshinaga Y."/>
            <person name="Martin F.M."/>
            <person name="Grigoriev I.V."/>
            <person name="Hibbett D.S."/>
        </authorList>
    </citation>
    <scope>NUCLEOTIDE SEQUENCE [LARGE SCALE GENOMIC DNA]</scope>
    <source>
        <strain evidence="4 5">L-15889</strain>
    </source>
</reference>
<evidence type="ECO:0000256" key="1">
    <source>
        <dbReference type="SAM" id="MobiDB-lite"/>
    </source>
</evidence>
<accession>A0A165SPF2</accession>
<keyword evidence="2" id="KW-0472">Membrane</keyword>
<evidence type="ECO:0000259" key="3">
    <source>
        <dbReference type="Pfam" id="PF20153"/>
    </source>
</evidence>
<evidence type="ECO:0000313" key="4">
    <source>
        <dbReference type="EMBL" id="KZT72297.1"/>
    </source>
</evidence>
<keyword evidence="2" id="KW-1133">Transmembrane helix</keyword>
<feature type="transmembrane region" description="Helical" evidence="2">
    <location>
        <begin position="65"/>
        <end position="85"/>
    </location>
</feature>
<dbReference type="InterPro" id="IPR045338">
    <property type="entry name" value="DUF6535"/>
</dbReference>
<organism evidence="4 5">
    <name type="scientific">Daedalea quercina L-15889</name>
    <dbReference type="NCBI Taxonomy" id="1314783"/>
    <lineage>
        <taxon>Eukaryota</taxon>
        <taxon>Fungi</taxon>
        <taxon>Dikarya</taxon>
        <taxon>Basidiomycota</taxon>
        <taxon>Agaricomycotina</taxon>
        <taxon>Agaricomycetes</taxon>
        <taxon>Polyporales</taxon>
        <taxon>Fomitopsis</taxon>
    </lineage>
</organism>
<feature type="compositionally biased region" description="Basic and acidic residues" evidence="1">
    <location>
        <begin position="684"/>
        <end position="693"/>
    </location>
</feature>